<proteinExistence type="predicted"/>
<reference evidence="1 2" key="1">
    <citation type="submission" date="2020-07" db="EMBL/GenBank/DDBJ databases">
        <title>Comparative genomics of pyrophilous fungi reveals a link between fire events and developmental genes.</title>
        <authorList>
            <consortium name="DOE Joint Genome Institute"/>
            <person name="Steindorff A.S."/>
            <person name="Carver A."/>
            <person name="Calhoun S."/>
            <person name="Stillman K."/>
            <person name="Liu H."/>
            <person name="Lipzen A."/>
            <person name="Pangilinan J."/>
            <person name="Labutti K."/>
            <person name="Bruns T.D."/>
            <person name="Grigoriev I.V."/>
        </authorList>
    </citation>
    <scope>NUCLEOTIDE SEQUENCE [LARGE SCALE GENOMIC DNA]</scope>
    <source>
        <strain evidence="1 2">CBS 144469</strain>
    </source>
</reference>
<comment type="caution">
    <text evidence="1">The sequence shown here is derived from an EMBL/GenBank/DDBJ whole genome shotgun (WGS) entry which is preliminary data.</text>
</comment>
<feature type="non-terminal residue" evidence="1">
    <location>
        <position position="72"/>
    </location>
</feature>
<name>A0A8H6I7R5_9AGAR</name>
<organism evidence="1 2">
    <name type="scientific">Ephemerocybe angulata</name>
    <dbReference type="NCBI Taxonomy" id="980116"/>
    <lineage>
        <taxon>Eukaryota</taxon>
        <taxon>Fungi</taxon>
        <taxon>Dikarya</taxon>
        <taxon>Basidiomycota</taxon>
        <taxon>Agaricomycotina</taxon>
        <taxon>Agaricomycetes</taxon>
        <taxon>Agaricomycetidae</taxon>
        <taxon>Agaricales</taxon>
        <taxon>Agaricineae</taxon>
        <taxon>Psathyrellaceae</taxon>
        <taxon>Ephemerocybe</taxon>
    </lineage>
</organism>
<dbReference type="OrthoDB" id="3269417at2759"/>
<keyword evidence="2" id="KW-1185">Reference proteome</keyword>
<dbReference type="Proteomes" id="UP000521943">
    <property type="component" value="Unassembled WGS sequence"/>
</dbReference>
<feature type="non-terminal residue" evidence="1">
    <location>
        <position position="1"/>
    </location>
</feature>
<sequence>ATISNSTIRKFDTNTSEMKKLAARDFEDILQCSIPVFEGLLPEGHETDNKDILTLPYRTAEFHAFAKMCVYT</sequence>
<dbReference type="EMBL" id="JACGCI010000017">
    <property type="protein sequence ID" value="KAF6759053.1"/>
    <property type="molecule type" value="Genomic_DNA"/>
</dbReference>
<evidence type="ECO:0000313" key="2">
    <source>
        <dbReference type="Proteomes" id="UP000521943"/>
    </source>
</evidence>
<evidence type="ECO:0000313" key="1">
    <source>
        <dbReference type="EMBL" id="KAF6759053.1"/>
    </source>
</evidence>
<protein>
    <submittedName>
        <fullName evidence="1">Uncharacterized protein</fullName>
    </submittedName>
</protein>
<accession>A0A8H6I7R5</accession>
<dbReference type="AlphaFoldDB" id="A0A8H6I7R5"/>
<gene>
    <name evidence="1" type="ORF">DFP72DRAFT_777416</name>
</gene>